<feature type="region of interest" description="Disordered" evidence="1">
    <location>
        <begin position="243"/>
        <end position="273"/>
    </location>
</feature>
<accession>A0A085MCN6</accession>
<dbReference type="AlphaFoldDB" id="A0A085MCN6"/>
<evidence type="ECO:0008006" key="6">
    <source>
        <dbReference type="Google" id="ProtNLM"/>
    </source>
</evidence>
<evidence type="ECO:0000256" key="1">
    <source>
        <dbReference type="SAM" id="MobiDB-lite"/>
    </source>
</evidence>
<evidence type="ECO:0000313" key="3">
    <source>
        <dbReference type="EMBL" id="KFD54982.1"/>
    </source>
</evidence>
<reference evidence="3 5" key="1">
    <citation type="journal article" date="2014" name="Nat. Genet.">
        <title>Genome and transcriptome of the porcine whipworm Trichuris suis.</title>
        <authorList>
            <person name="Jex A.R."/>
            <person name="Nejsum P."/>
            <person name="Schwarz E.M."/>
            <person name="Hu L."/>
            <person name="Young N.D."/>
            <person name="Hall R.S."/>
            <person name="Korhonen P.K."/>
            <person name="Liao S."/>
            <person name="Thamsborg S."/>
            <person name="Xia J."/>
            <person name="Xu P."/>
            <person name="Wang S."/>
            <person name="Scheerlinck J.P."/>
            <person name="Hofmann A."/>
            <person name="Sternberg P.W."/>
            <person name="Wang J."/>
            <person name="Gasser R.B."/>
        </authorList>
    </citation>
    <scope>NUCLEOTIDE SEQUENCE [LARGE SCALE GENOMIC DNA]</scope>
    <source>
        <strain evidence="4">DCEP-RM93F</strain>
        <strain evidence="3">DCEP-RM93M</strain>
    </source>
</reference>
<evidence type="ECO:0000313" key="4">
    <source>
        <dbReference type="EMBL" id="KFD61601.1"/>
    </source>
</evidence>
<keyword evidence="2" id="KW-0472">Membrane</keyword>
<feature type="transmembrane region" description="Helical" evidence="2">
    <location>
        <begin position="196"/>
        <end position="216"/>
    </location>
</feature>
<proteinExistence type="predicted"/>
<evidence type="ECO:0000256" key="2">
    <source>
        <dbReference type="SAM" id="Phobius"/>
    </source>
</evidence>
<evidence type="ECO:0000313" key="5">
    <source>
        <dbReference type="Proteomes" id="UP000030764"/>
    </source>
</evidence>
<keyword evidence="2" id="KW-0812">Transmembrane</keyword>
<dbReference type="Proteomes" id="UP000030758">
    <property type="component" value="Unassembled WGS sequence"/>
</dbReference>
<dbReference type="EMBL" id="KL363203">
    <property type="protein sequence ID" value="KFD54982.1"/>
    <property type="molecule type" value="Genomic_DNA"/>
</dbReference>
<keyword evidence="5" id="KW-1185">Reference proteome</keyword>
<keyword evidence="2" id="KW-1133">Transmembrane helix</keyword>
<sequence>RIGGAQQRKISLLTFSLHTAVRASIPKHKLVVERIRLKEEAVGAERRTSGWLLRQLSVSKDGIFPTSFLSQFTMLQLVIFILFNALTTPVRSKPPATLPMHYVLKPNVTCCNGGKPFVETSIWQADWNAFKELPTDDTTSNCRTYQLRISNQLMAKLLKRGGALICKCTANHYGPSCELSRQAQTMTGDGQSFKMFLLLAVVPLSFALLAAVGGFFCRMCCCHIIGFECFNLRWHFGGNKDSDRADSDFEPPTNQGGRPLSPRGEEMYHGSAAQRQQLVPVNQEYHPDPIYCGPPPSYEAAVRQCQSTTTVPAR</sequence>
<feature type="transmembrane region" description="Helical" evidence="2">
    <location>
        <begin position="62"/>
        <end position="83"/>
    </location>
</feature>
<dbReference type="Proteomes" id="UP000030764">
    <property type="component" value="Unassembled WGS sequence"/>
</dbReference>
<feature type="non-terminal residue" evidence="3">
    <location>
        <position position="1"/>
    </location>
</feature>
<dbReference type="EMBL" id="KL367618">
    <property type="protein sequence ID" value="KFD61601.1"/>
    <property type="molecule type" value="Genomic_DNA"/>
</dbReference>
<protein>
    <recommendedName>
        <fullName evidence="6">EGF-like domain-containing protein</fullName>
    </recommendedName>
</protein>
<name>A0A085MCN6_9BILA</name>
<organism evidence="3 5">
    <name type="scientific">Trichuris suis</name>
    <name type="common">pig whipworm</name>
    <dbReference type="NCBI Taxonomy" id="68888"/>
    <lineage>
        <taxon>Eukaryota</taxon>
        <taxon>Metazoa</taxon>
        <taxon>Ecdysozoa</taxon>
        <taxon>Nematoda</taxon>
        <taxon>Enoplea</taxon>
        <taxon>Dorylaimia</taxon>
        <taxon>Trichinellida</taxon>
        <taxon>Trichuridae</taxon>
        <taxon>Trichuris</taxon>
    </lineage>
</organism>
<gene>
    <name evidence="3" type="ORF">M513_04164</name>
    <name evidence="4" type="ORF">M514_04164</name>
</gene>